<reference evidence="3 4" key="1">
    <citation type="journal article" date="2019" name="Int. J. Syst. Evol. Microbiol.">
        <title>The Global Catalogue of Microorganisms (GCM) 10K type strain sequencing project: providing services to taxonomists for standard genome sequencing and annotation.</title>
        <authorList>
            <consortium name="The Broad Institute Genomics Platform"/>
            <consortium name="The Broad Institute Genome Sequencing Center for Infectious Disease"/>
            <person name="Wu L."/>
            <person name="Ma J."/>
        </authorList>
    </citation>
    <scope>NUCLEOTIDE SEQUENCE [LARGE SCALE GENOMIC DNA]</scope>
    <source>
        <strain evidence="3 4">JCM 14323</strain>
    </source>
</reference>
<dbReference type="Proteomes" id="UP001501746">
    <property type="component" value="Unassembled WGS sequence"/>
</dbReference>
<dbReference type="PANTHER" id="PTHR30160">
    <property type="entry name" value="TETRAACYLDISACCHARIDE 4'-KINASE-RELATED"/>
    <property type="match status" value="1"/>
</dbReference>
<evidence type="ECO:0000313" key="3">
    <source>
        <dbReference type="EMBL" id="GAA1842141.1"/>
    </source>
</evidence>
<comment type="caution">
    <text evidence="3">The sequence shown here is derived from an EMBL/GenBank/DDBJ whole genome shotgun (WGS) entry which is preliminary data.</text>
</comment>
<dbReference type="CDD" id="cd03789">
    <property type="entry name" value="GT9_LPS_heptosyltransferase"/>
    <property type="match status" value="1"/>
</dbReference>
<keyword evidence="1" id="KW-0328">Glycosyltransferase</keyword>
<dbReference type="SUPFAM" id="SSF53756">
    <property type="entry name" value="UDP-Glycosyltransferase/glycogen phosphorylase"/>
    <property type="match status" value="1"/>
</dbReference>
<organism evidence="3 4">
    <name type="scientific">Agromyces salentinus</name>
    <dbReference type="NCBI Taxonomy" id="269421"/>
    <lineage>
        <taxon>Bacteria</taxon>
        <taxon>Bacillati</taxon>
        <taxon>Actinomycetota</taxon>
        <taxon>Actinomycetes</taxon>
        <taxon>Micrococcales</taxon>
        <taxon>Microbacteriaceae</taxon>
        <taxon>Agromyces</taxon>
    </lineage>
</organism>
<dbReference type="RefSeq" id="WP_246205393.1">
    <property type="nucleotide sequence ID" value="NZ_BAAANK010000009.1"/>
</dbReference>
<evidence type="ECO:0000256" key="2">
    <source>
        <dbReference type="ARBA" id="ARBA00022679"/>
    </source>
</evidence>
<dbReference type="Gene3D" id="3.40.50.2000">
    <property type="entry name" value="Glycogen Phosphorylase B"/>
    <property type="match status" value="2"/>
</dbReference>
<dbReference type="InterPro" id="IPR002201">
    <property type="entry name" value="Glyco_trans_9"/>
</dbReference>
<name>A0ABN2MXP8_9MICO</name>
<accession>A0ABN2MXP8</accession>
<keyword evidence="2" id="KW-0808">Transferase</keyword>
<protein>
    <submittedName>
        <fullName evidence="3">Glycosyltransferase family 9 protein</fullName>
    </submittedName>
</protein>
<proteinExistence type="predicted"/>
<sequence>MSRFTSTDLPFDHVRRIAVLRGGGLGDLLFAMPAIEALSRTYPDAEVLLLGSPAHAALLAGRRSPVTRVEVLPFARGVRERAAGAGGEGGVEDFRERVRRAGRIDLGVQLHGGGRFSNPFLLALDPRHSIGAATEDAAALERSIPYMYYQHEVLRGLEIAALAGAEPVHLEPRIEVGGRDALAVRRHLARDGGPLAVLHPGASDPRRRWPGERFAEVAVGLLDAGASVRLIGDEGDRHLCAAIARRIEAERPASAADITVLAGALELGDTAALLAEADVVVANDSGPRHLAQAVGAPTVGIFWFGNVVNAAPFSRARHRVHMSFVVSCPTCGVDVTQVGWTAERCPHDDSLVTGVDAASVLEDALQLMATSSPRSGTRPVHGSRTRRAG</sequence>
<dbReference type="Pfam" id="PF01075">
    <property type="entry name" value="Glyco_transf_9"/>
    <property type="match status" value="1"/>
</dbReference>
<dbReference type="EMBL" id="BAAANK010000009">
    <property type="protein sequence ID" value="GAA1842141.1"/>
    <property type="molecule type" value="Genomic_DNA"/>
</dbReference>
<keyword evidence="4" id="KW-1185">Reference proteome</keyword>
<evidence type="ECO:0000313" key="4">
    <source>
        <dbReference type="Proteomes" id="UP001501746"/>
    </source>
</evidence>
<dbReference type="PANTHER" id="PTHR30160:SF1">
    <property type="entry name" value="LIPOPOLYSACCHARIDE 1,2-N-ACETYLGLUCOSAMINETRANSFERASE-RELATED"/>
    <property type="match status" value="1"/>
</dbReference>
<dbReference type="InterPro" id="IPR051199">
    <property type="entry name" value="LPS_LOS_Heptosyltrfase"/>
</dbReference>
<gene>
    <name evidence="3" type="ORF">GCM10009750_30490</name>
</gene>
<evidence type="ECO:0000256" key="1">
    <source>
        <dbReference type="ARBA" id="ARBA00022676"/>
    </source>
</evidence>